<dbReference type="PROSITE" id="PS00217">
    <property type="entry name" value="SUGAR_TRANSPORT_2"/>
    <property type="match status" value="1"/>
</dbReference>
<dbReference type="InterPro" id="IPR045263">
    <property type="entry name" value="GLUT"/>
</dbReference>
<keyword evidence="9" id="KW-1185">Reference proteome</keyword>
<evidence type="ECO:0000256" key="2">
    <source>
        <dbReference type="ARBA" id="ARBA00022448"/>
    </source>
</evidence>
<evidence type="ECO:0000313" key="9">
    <source>
        <dbReference type="Proteomes" id="UP000316759"/>
    </source>
</evidence>
<evidence type="ECO:0000256" key="5">
    <source>
        <dbReference type="ARBA" id="ARBA00023136"/>
    </source>
</evidence>
<feature type="domain" description="Major facilitator superfamily (MFS) profile" evidence="7">
    <location>
        <begin position="1"/>
        <end position="402"/>
    </location>
</feature>
<gene>
    <name evidence="8" type="ORF">FGIG_11147</name>
</gene>
<comment type="caution">
    <text evidence="8">The sequence shown here is derived from an EMBL/GenBank/DDBJ whole genome shotgun (WGS) entry which is preliminary data.</text>
</comment>
<name>A0A504Y6H8_FASGI</name>
<evidence type="ECO:0000259" key="7">
    <source>
        <dbReference type="PROSITE" id="PS50850"/>
    </source>
</evidence>
<dbReference type="Proteomes" id="UP000316759">
    <property type="component" value="Unassembled WGS sequence"/>
</dbReference>
<dbReference type="GO" id="GO:0016020">
    <property type="term" value="C:membrane"/>
    <property type="evidence" value="ECO:0007669"/>
    <property type="project" value="UniProtKB-SubCell"/>
</dbReference>
<evidence type="ECO:0000256" key="3">
    <source>
        <dbReference type="ARBA" id="ARBA00022692"/>
    </source>
</evidence>
<keyword evidence="2" id="KW-0813">Transport</keyword>
<organism evidence="8 9">
    <name type="scientific">Fasciola gigantica</name>
    <name type="common">Giant liver fluke</name>
    <dbReference type="NCBI Taxonomy" id="46835"/>
    <lineage>
        <taxon>Eukaryota</taxon>
        <taxon>Metazoa</taxon>
        <taxon>Spiralia</taxon>
        <taxon>Lophotrochozoa</taxon>
        <taxon>Platyhelminthes</taxon>
        <taxon>Trematoda</taxon>
        <taxon>Digenea</taxon>
        <taxon>Plagiorchiida</taxon>
        <taxon>Echinostomata</taxon>
        <taxon>Echinostomatoidea</taxon>
        <taxon>Fasciolidae</taxon>
        <taxon>Fasciola</taxon>
    </lineage>
</organism>
<dbReference type="STRING" id="46835.A0A504Y6H8"/>
<evidence type="ECO:0000313" key="8">
    <source>
        <dbReference type="EMBL" id="TPP56221.1"/>
    </source>
</evidence>
<evidence type="ECO:0000256" key="6">
    <source>
        <dbReference type="SAM" id="Phobius"/>
    </source>
</evidence>
<keyword evidence="8" id="KW-0762">Sugar transport</keyword>
<dbReference type="Pfam" id="PF00083">
    <property type="entry name" value="Sugar_tr"/>
    <property type="match status" value="2"/>
</dbReference>
<evidence type="ECO:0000256" key="4">
    <source>
        <dbReference type="ARBA" id="ARBA00022989"/>
    </source>
</evidence>
<feature type="transmembrane region" description="Helical" evidence="6">
    <location>
        <begin position="79"/>
        <end position="98"/>
    </location>
</feature>
<feature type="transmembrane region" description="Helical" evidence="6">
    <location>
        <begin position="375"/>
        <end position="398"/>
    </location>
</feature>
<reference evidence="8 9" key="1">
    <citation type="submission" date="2019-04" db="EMBL/GenBank/DDBJ databases">
        <title>Annotation for the trematode Fasciola gigantica.</title>
        <authorList>
            <person name="Choi Y.-J."/>
        </authorList>
    </citation>
    <scope>NUCLEOTIDE SEQUENCE [LARGE SCALE GENOMIC DNA]</scope>
    <source>
        <strain evidence="8">Uganda_cow_1</strain>
    </source>
</reference>
<dbReference type="PANTHER" id="PTHR23503:SF8">
    <property type="entry name" value="FACILITATED GLUCOSE TRANSPORTER PROTEIN 1"/>
    <property type="match status" value="1"/>
</dbReference>
<dbReference type="InterPro" id="IPR005828">
    <property type="entry name" value="MFS_sugar_transport-like"/>
</dbReference>
<proteinExistence type="predicted"/>
<sequence length="434" mass="47938">MTTSKVARAFEMIIVGRVLVGFACGAYTAIGPAYLSEVAPPEIRGAAGVLNQLMVVFAIVLVQVLGLKEALCTEELWPYLFGLNAIPCVISIACLLFCPESPRYLYLTRNNEEAARKALLKLGRKPDEIKAELKEMHEETQNVTQKIALVSFFRVRHLRWGLLIALVCQMGQQLCGINGLLYYSAELFKSTGLSSQDANYATIGIGCVFFVVTLISVFIIDRVGRRVLLIGGLLTIFVCLVVYTICLVIRTYAGVNWPAYVAIASTYIFIVGFGIGPGNCVGAESTFYWTVFTIDHIYTTPNRVPIFGSNEPACSLSLITSHLNYFPYTGSIPWFIVAEMFTQETRDVAISLAVLVNWLCNIVVGLIFLELVKSIGIYAFLPFLVILLGVIPFLYFFLPETKGRSSAEVEAELSRPVIRGRLKGQNSELVECIV</sequence>
<evidence type="ECO:0000256" key="1">
    <source>
        <dbReference type="ARBA" id="ARBA00004141"/>
    </source>
</evidence>
<dbReference type="EMBL" id="SUNJ01014832">
    <property type="protein sequence ID" value="TPP56221.1"/>
    <property type="molecule type" value="Genomic_DNA"/>
</dbReference>
<dbReference type="InterPro" id="IPR036259">
    <property type="entry name" value="MFS_trans_sf"/>
</dbReference>
<dbReference type="PROSITE" id="PS00216">
    <property type="entry name" value="SUGAR_TRANSPORT_1"/>
    <property type="match status" value="1"/>
</dbReference>
<dbReference type="PRINTS" id="PR00171">
    <property type="entry name" value="SUGRTRNSPORT"/>
</dbReference>
<feature type="transmembrane region" description="Helical" evidence="6">
    <location>
        <begin position="257"/>
        <end position="275"/>
    </location>
</feature>
<feature type="transmembrane region" description="Helical" evidence="6">
    <location>
        <begin position="47"/>
        <end position="67"/>
    </location>
</feature>
<feature type="transmembrane region" description="Helical" evidence="6">
    <location>
        <begin position="12"/>
        <end position="35"/>
    </location>
</feature>
<feature type="transmembrane region" description="Helical" evidence="6">
    <location>
        <begin position="160"/>
        <end position="180"/>
    </location>
</feature>
<comment type="subcellular location">
    <subcellularLocation>
        <location evidence="1">Membrane</location>
        <topology evidence="1">Multi-pass membrane protein</topology>
    </subcellularLocation>
</comment>
<dbReference type="PANTHER" id="PTHR23503">
    <property type="entry name" value="SOLUTE CARRIER FAMILY 2"/>
    <property type="match status" value="1"/>
</dbReference>
<dbReference type="PROSITE" id="PS50850">
    <property type="entry name" value="MFS"/>
    <property type="match status" value="1"/>
</dbReference>
<dbReference type="Gene3D" id="1.20.1250.20">
    <property type="entry name" value="MFS general substrate transporter like domains"/>
    <property type="match status" value="2"/>
</dbReference>
<feature type="transmembrane region" description="Helical" evidence="6">
    <location>
        <begin position="348"/>
        <end position="369"/>
    </location>
</feature>
<dbReference type="InterPro" id="IPR005829">
    <property type="entry name" value="Sugar_transporter_CS"/>
</dbReference>
<dbReference type="GO" id="GO:0015149">
    <property type="term" value="F:hexose transmembrane transporter activity"/>
    <property type="evidence" value="ECO:0007669"/>
    <property type="project" value="TreeGrafter"/>
</dbReference>
<keyword evidence="5 6" id="KW-0472">Membrane</keyword>
<feature type="transmembrane region" description="Helical" evidence="6">
    <location>
        <begin position="227"/>
        <end position="251"/>
    </location>
</feature>
<accession>A0A504Y6H8</accession>
<dbReference type="AlphaFoldDB" id="A0A504Y6H8"/>
<keyword evidence="3 6" id="KW-0812">Transmembrane</keyword>
<protein>
    <submittedName>
        <fullName evidence="8">Solute carrier family 2 facilitated glucose transporter member 4</fullName>
    </submittedName>
</protein>
<feature type="transmembrane region" description="Helical" evidence="6">
    <location>
        <begin position="200"/>
        <end position="220"/>
    </location>
</feature>
<keyword evidence="4 6" id="KW-1133">Transmembrane helix</keyword>
<dbReference type="SUPFAM" id="SSF103473">
    <property type="entry name" value="MFS general substrate transporter"/>
    <property type="match status" value="2"/>
</dbReference>
<dbReference type="InterPro" id="IPR020846">
    <property type="entry name" value="MFS_dom"/>
</dbReference>
<dbReference type="OrthoDB" id="4540492at2759"/>
<dbReference type="InterPro" id="IPR003663">
    <property type="entry name" value="Sugar/inositol_transpt"/>
</dbReference>